<name>A0A4D6H6M7_9EURY</name>
<feature type="compositionally biased region" description="Basic and acidic residues" evidence="1">
    <location>
        <begin position="111"/>
        <end position="129"/>
    </location>
</feature>
<reference evidence="3 4" key="1">
    <citation type="journal article" date="2019" name="Nat. Commun.">
        <title>A new type of DNA phosphorothioation-based antiviral system in archaea.</title>
        <authorList>
            <person name="Xiong L."/>
            <person name="Liu S."/>
            <person name="Chen S."/>
            <person name="Xiao Y."/>
            <person name="Zhu B."/>
            <person name="Gao Y."/>
            <person name="Zhang Y."/>
            <person name="Chen B."/>
            <person name="Luo J."/>
            <person name="Deng Z."/>
            <person name="Chen X."/>
            <person name="Wang L."/>
            <person name="Chen S."/>
        </authorList>
    </citation>
    <scope>NUCLEOTIDE SEQUENCE [LARGE SCALE GENOMIC DNA]</scope>
    <source>
        <strain evidence="3 4">CGMCC 1.10331</strain>
        <plasmid evidence="3 4">unnamed2</plasmid>
    </source>
</reference>
<dbReference type="Gene3D" id="1.10.10.10">
    <property type="entry name" value="Winged helix-like DNA-binding domain superfamily/Winged helix DNA-binding domain"/>
    <property type="match status" value="1"/>
</dbReference>
<evidence type="ECO:0000313" key="4">
    <source>
        <dbReference type="Proteomes" id="UP000296733"/>
    </source>
</evidence>
<evidence type="ECO:0000259" key="2">
    <source>
        <dbReference type="Pfam" id="PF01047"/>
    </source>
</evidence>
<gene>
    <name evidence="3" type="ORF">DV707_17265</name>
</gene>
<dbReference type="SUPFAM" id="SSF46785">
    <property type="entry name" value="Winged helix' DNA-binding domain"/>
    <property type="match status" value="1"/>
</dbReference>
<dbReference type="AlphaFoldDB" id="A0A4D6H6M7"/>
<dbReference type="InterPro" id="IPR000835">
    <property type="entry name" value="HTH_MarR-typ"/>
</dbReference>
<feature type="compositionally biased region" description="Basic residues" evidence="1">
    <location>
        <begin position="139"/>
        <end position="148"/>
    </location>
</feature>
<dbReference type="GeneID" id="39859873"/>
<dbReference type="KEGG" id="hlm:DV707_17265"/>
<dbReference type="OrthoDB" id="385224at2157"/>
<dbReference type="InterPro" id="IPR036390">
    <property type="entry name" value="WH_DNA-bd_sf"/>
</dbReference>
<dbReference type="InterPro" id="IPR036388">
    <property type="entry name" value="WH-like_DNA-bd_sf"/>
</dbReference>
<sequence>MSNDLATQREELFPLEIRQAIDALSQKHGKAVIATLLEEGPQSFTELKQRLDLTSSQTTNALDALTVAGLVRKRTAVGDDGPYDSYYTVSEFGSRFVHHLLESLGSVDSFDGQRDQFEPVDNYQDKETGEEPVVESYHRRQPATHRRARDSPTQ</sequence>
<accession>A0A4D6H6M7</accession>
<dbReference type="Pfam" id="PF01047">
    <property type="entry name" value="MarR"/>
    <property type="match status" value="1"/>
</dbReference>
<evidence type="ECO:0000256" key="1">
    <source>
        <dbReference type="SAM" id="MobiDB-lite"/>
    </source>
</evidence>
<keyword evidence="3" id="KW-0614">Plasmid</keyword>
<feature type="region of interest" description="Disordered" evidence="1">
    <location>
        <begin position="111"/>
        <end position="154"/>
    </location>
</feature>
<dbReference type="Proteomes" id="UP000296733">
    <property type="component" value="Plasmid unnamed2"/>
</dbReference>
<dbReference type="RefSeq" id="WP_103992678.1">
    <property type="nucleotide sequence ID" value="NZ_CP031313.1"/>
</dbReference>
<organism evidence="3 4">
    <name type="scientific">Halobellus limi</name>
    <dbReference type="NCBI Taxonomy" id="699433"/>
    <lineage>
        <taxon>Archaea</taxon>
        <taxon>Methanobacteriati</taxon>
        <taxon>Methanobacteriota</taxon>
        <taxon>Stenosarchaea group</taxon>
        <taxon>Halobacteria</taxon>
        <taxon>Halobacteriales</taxon>
        <taxon>Haloferacaceae</taxon>
        <taxon>Halobellus</taxon>
    </lineage>
</organism>
<protein>
    <submittedName>
        <fullName evidence="3">ArsR family transcriptional regulator</fullName>
    </submittedName>
</protein>
<feature type="domain" description="HTH marR-type" evidence="2">
    <location>
        <begin position="32"/>
        <end position="79"/>
    </location>
</feature>
<geneLocation type="plasmid" evidence="3">
    <name>unnamed2</name>
</geneLocation>
<evidence type="ECO:0000313" key="3">
    <source>
        <dbReference type="EMBL" id="QCC49473.1"/>
    </source>
</evidence>
<dbReference type="EMBL" id="CP031313">
    <property type="protein sequence ID" value="QCC49473.1"/>
    <property type="molecule type" value="Genomic_DNA"/>
</dbReference>
<proteinExistence type="predicted"/>
<dbReference type="GO" id="GO:0003700">
    <property type="term" value="F:DNA-binding transcription factor activity"/>
    <property type="evidence" value="ECO:0007669"/>
    <property type="project" value="InterPro"/>
</dbReference>